<proteinExistence type="predicted"/>
<dbReference type="SMART" id="SM00220">
    <property type="entry name" value="S_TKc"/>
    <property type="match status" value="1"/>
</dbReference>
<dbReference type="GO" id="GO:0004674">
    <property type="term" value="F:protein serine/threonine kinase activity"/>
    <property type="evidence" value="ECO:0007669"/>
    <property type="project" value="TreeGrafter"/>
</dbReference>
<name>A0A9W9Z9G1_9CNID</name>
<feature type="region of interest" description="Disordered" evidence="1">
    <location>
        <begin position="1"/>
        <end position="20"/>
    </location>
</feature>
<protein>
    <recommendedName>
        <fullName evidence="2">Protein kinase domain-containing protein</fullName>
    </recommendedName>
</protein>
<dbReference type="PROSITE" id="PS00108">
    <property type="entry name" value="PROTEIN_KINASE_ST"/>
    <property type="match status" value="1"/>
</dbReference>
<dbReference type="PROSITE" id="PS50011">
    <property type="entry name" value="PROTEIN_KINASE_DOM"/>
    <property type="match status" value="1"/>
</dbReference>
<dbReference type="PANTHER" id="PTHR44329">
    <property type="entry name" value="SERINE/THREONINE-PROTEIN KINASE TNNI3K-RELATED"/>
    <property type="match status" value="1"/>
</dbReference>
<gene>
    <name evidence="3" type="ORF">OS493_030415</name>
</gene>
<dbReference type="AlphaFoldDB" id="A0A9W9Z9G1"/>
<evidence type="ECO:0000259" key="2">
    <source>
        <dbReference type="PROSITE" id="PS50011"/>
    </source>
</evidence>
<keyword evidence="4" id="KW-1185">Reference proteome</keyword>
<organism evidence="3 4">
    <name type="scientific">Desmophyllum pertusum</name>
    <dbReference type="NCBI Taxonomy" id="174260"/>
    <lineage>
        <taxon>Eukaryota</taxon>
        <taxon>Metazoa</taxon>
        <taxon>Cnidaria</taxon>
        <taxon>Anthozoa</taxon>
        <taxon>Hexacorallia</taxon>
        <taxon>Scleractinia</taxon>
        <taxon>Caryophylliina</taxon>
        <taxon>Caryophylliidae</taxon>
        <taxon>Desmophyllum</taxon>
    </lineage>
</organism>
<dbReference type="InterPro" id="IPR000719">
    <property type="entry name" value="Prot_kinase_dom"/>
</dbReference>
<evidence type="ECO:0000313" key="4">
    <source>
        <dbReference type="Proteomes" id="UP001163046"/>
    </source>
</evidence>
<dbReference type="Pfam" id="PF00069">
    <property type="entry name" value="Pkinase"/>
    <property type="match status" value="1"/>
</dbReference>
<feature type="domain" description="Protein kinase" evidence="2">
    <location>
        <begin position="1"/>
        <end position="270"/>
    </location>
</feature>
<comment type="caution">
    <text evidence="3">The sequence shown here is derived from an EMBL/GenBank/DDBJ whole genome shotgun (WGS) entry which is preliminary data.</text>
</comment>
<sequence>MSEFSTPVNQRSGSRLSEEDGISPYNASPFMIPPSPFMTRLGCGTGVNVYRFKREANENDMNLPGPSKRKNFLEEDFAYDEVLKVSWAIANALSYIHNENKLLHGDIKSGNVLIRGDFEAVKLCDFGVALRLKDDLSGLKNPGDKYIGTEPWKCKEALEGGVITDKADIFAFGLLIWEMLALNVPHVDLLADSDDEGDTGLTSDDEEDDGDCDTEEYLAALGTRPPLPNKFQTADSMMTPVIQLFCCCTSEDPKERPSAKDIVAALKPEILAKNIQCVQ</sequence>
<dbReference type="InterPro" id="IPR011009">
    <property type="entry name" value="Kinase-like_dom_sf"/>
</dbReference>
<dbReference type="EMBL" id="MU826382">
    <property type="protein sequence ID" value="KAJ7377215.1"/>
    <property type="molecule type" value="Genomic_DNA"/>
</dbReference>
<dbReference type="SUPFAM" id="SSF56112">
    <property type="entry name" value="Protein kinase-like (PK-like)"/>
    <property type="match status" value="1"/>
</dbReference>
<dbReference type="GO" id="GO:0005524">
    <property type="term" value="F:ATP binding"/>
    <property type="evidence" value="ECO:0007669"/>
    <property type="project" value="InterPro"/>
</dbReference>
<dbReference type="Gene3D" id="1.10.510.10">
    <property type="entry name" value="Transferase(Phosphotransferase) domain 1"/>
    <property type="match status" value="1"/>
</dbReference>
<evidence type="ECO:0000313" key="3">
    <source>
        <dbReference type="EMBL" id="KAJ7377215.1"/>
    </source>
</evidence>
<dbReference type="OrthoDB" id="4062651at2759"/>
<reference evidence="3" key="1">
    <citation type="submission" date="2023-01" db="EMBL/GenBank/DDBJ databases">
        <title>Genome assembly of the deep-sea coral Lophelia pertusa.</title>
        <authorList>
            <person name="Herrera S."/>
            <person name="Cordes E."/>
        </authorList>
    </citation>
    <scope>NUCLEOTIDE SEQUENCE</scope>
    <source>
        <strain evidence="3">USNM1676648</strain>
        <tissue evidence="3">Polyp</tissue>
    </source>
</reference>
<dbReference type="InterPro" id="IPR051681">
    <property type="entry name" value="Ser/Thr_Kinases-Pseudokinases"/>
</dbReference>
<evidence type="ECO:0000256" key="1">
    <source>
        <dbReference type="SAM" id="MobiDB-lite"/>
    </source>
</evidence>
<accession>A0A9W9Z9G1</accession>
<feature type="compositionally biased region" description="Polar residues" evidence="1">
    <location>
        <begin position="1"/>
        <end position="15"/>
    </location>
</feature>
<dbReference type="Proteomes" id="UP001163046">
    <property type="component" value="Unassembled WGS sequence"/>
</dbReference>
<dbReference type="InterPro" id="IPR008271">
    <property type="entry name" value="Ser/Thr_kinase_AS"/>
</dbReference>